<accession>A0ABN6EA18</accession>
<proteinExistence type="predicted"/>
<organism evidence="1 2">
    <name type="scientific">Caldicellulosiruptor diazotrophicus</name>
    <dbReference type="NCBI Taxonomy" id="2806205"/>
    <lineage>
        <taxon>Bacteria</taxon>
        <taxon>Bacillati</taxon>
        <taxon>Bacillota</taxon>
        <taxon>Bacillota incertae sedis</taxon>
        <taxon>Caldicellulosiruptorales</taxon>
        <taxon>Caldicellulosiruptoraceae</taxon>
        <taxon>Caldicellulosiruptor</taxon>
    </lineage>
</organism>
<evidence type="ECO:0000313" key="2">
    <source>
        <dbReference type="Proteomes" id="UP000663623"/>
    </source>
</evidence>
<dbReference type="EMBL" id="AP024480">
    <property type="protein sequence ID" value="BCS82370.1"/>
    <property type="molecule type" value="Genomic_DNA"/>
</dbReference>
<name>A0ABN6EA18_9FIRM</name>
<protein>
    <submittedName>
        <fullName evidence="1">Uncharacterized protein</fullName>
    </submittedName>
</protein>
<dbReference type="RefSeq" id="WP_207179922.1">
    <property type="nucleotide sequence ID" value="NZ_AP024480.1"/>
</dbReference>
<sequence length="63" mass="7424">MKFGAFKRKKRETSIDFEVLDIQNCLKRLVTTVLNMQFKRINLQINLKNGIIIKDNVIAKIIF</sequence>
<keyword evidence="2" id="KW-1185">Reference proteome</keyword>
<gene>
    <name evidence="1" type="ORF">CaldiYA01_23300</name>
</gene>
<evidence type="ECO:0000313" key="1">
    <source>
        <dbReference type="EMBL" id="BCS82370.1"/>
    </source>
</evidence>
<dbReference type="Proteomes" id="UP000663623">
    <property type="component" value="Chromosome"/>
</dbReference>
<reference evidence="1 2" key="1">
    <citation type="submission" date="2021-02" db="EMBL/GenBank/DDBJ databases">
        <title>Nitrogen-fixing ability and nitrogen fixation related genes of thermophilic fermentative bacteria in the genus Caldicellulosiruptor.</title>
        <authorList>
            <person name="Chen Y."/>
            <person name="Nishihara A."/>
            <person name="Haruta S."/>
        </authorList>
    </citation>
    <scope>NUCLEOTIDE SEQUENCE [LARGE SCALE GENOMIC DNA]</scope>
    <source>
        <strain evidence="1 2">YA01</strain>
    </source>
</reference>